<dbReference type="Pfam" id="PF13581">
    <property type="entry name" value="HATPase_c_2"/>
    <property type="match status" value="1"/>
</dbReference>
<evidence type="ECO:0000259" key="2">
    <source>
        <dbReference type="Pfam" id="PF13581"/>
    </source>
</evidence>
<organism evidence="3 4">
    <name type="scientific">Aerolutibacter ruishenii</name>
    <dbReference type="NCBI Taxonomy" id="686800"/>
    <lineage>
        <taxon>Bacteria</taxon>
        <taxon>Pseudomonadati</taxon>
        <taxon>Pseudomonadota</taxon>
        <taxon>Gammaproteobacteria</taxon>
        <taxon>Lysobacterales</taxon>
        <taxon>Lysobacteraceae</taxon>
        <taxon>Aerolutibacter</taxon>
    </lineage>
</organism>
<dbReference type="EMBL" id="VLKP01000012">
    <property type="protein sequence ID" value="TWI07317.1"/>
    <property type="molecule type" value="Genomic_DNA"/>
</dbReference>
<dbReference type="RefSeq" id="WP_144816474.1">
    <property type="nucleotide sequence ID" value="NZ_VLKP01000012.1"/>
</dbReference>
<protein>
    <submittedName>
        <fullName evidence="3">Serine/threonine-protein kinase RsbW</fullName>
    </submittedName>
</protein>
<dbReference type="OrthoDB" id="9792240at2"/>
<keyword evidence="4" id="KW-1185">Reference proteome</keyword>
<gene>
    <name evidence="3" type="ORF">IP93_02671</name>
</gene>
<sequence>MSAADVADATDLSAPQRLHLTCPAELPQLPALLALADRACAAAGADAAATYAVRLAVEEVVANIIAHGYGTTRQGPVALTLDWNVDRVRIDIRDHAPRFDPEAVPAPDMDAPWESRNPGGIGWALVTRLMTTIHHRYDPATGNRFTFTRDLAP</sequence>
<dbReference type="Gene3D" id="3.30.565.10">
    <property type="entry name" value="Histidine kinase-like ATPase, C-terminal domain"/>
    <property type="match status" value="1"/>
</dbReference>
<keyword evidence="3" id="KW-0418">Kinase</keyword>
<dbReference type="GO" id="GO:0004674">
    <property type="term" value="F:protein serine/threonine kinase activity"/>
    <property type="evidence" value="ECO:0007669"/>
    <property type="project" value="UniProtKB-KW"/>
</dbReference>
<evidence type="ECO:0000313" key="3">
    <source>
        <dbReference type="EMBL" id="TWI07317.1"/>
    </source>
</evidence>
<dbReference type="InterPro" id="IPR036890">
    <property type="entry name" value="HATPase_C_sf"/>
</dbReference>
<dbReference type="InterPro" id="IPR003594">
    <property type="entry name" value="HATPase_dom"/>
</dbReference>
<evidence type="ECO:0000313" key="4">
    <source>
        <dbReference type="Proteomes" id="UP000316471"/>
    </source>
</evidence>
<comment type="caution">
    <text evidence="3">The sequence shown here is derived from an EMBL/GenBank/DDBJ whole genome shotgun (WGS) entry which is preliminary data.</text>
</comment>
<reference evidence="3 4" key="1">
    <citation type="journal article" date="2015" name="Stand. Genomic Sci.">
        <title>Genomic Encyclopedia of Bacterial and Archaeal Type Strains, Phase III: the genomes of soil and plant-associated and newly described type strains.</title>
        <authorList>
            <person name="Whitman W.B."/>
            <person name="Woyke T."/>
            <person name="Klenk H.P."/>
            <person name="Zhou Y."/>
            <person name="Lilburn T.G."/>
            <person name="Beck B.J."/>
            <person name="De Vos P."/>
            <person name="Vandamme P."/>
            <person name="Eisen J.A."/>
            <person name="Garrity G."/>
            <person name="Hugenholtz P."/>
            <person name="Kyrpides N.C."/>
        </authorList>
    </citation>
    <scope>NUCLEOTIDE SEQUENCE [LARGE SCALE GENOMIC DNA]</scope>
    <source>
        <strain evidence="3 4">CGMCC 1.10136</strain>
    </source>
</reference>
<dbReference type="PANTHER" id="PTHR35526">
    <property type="entry name" value="ANTI-SIGMA-F FACTOR RSBW-RELATED"/>
    <property type="match status" value="1"/>
</dbReference>
<dbReference type="CDD" id="cd16936">
    <property type="entry name" value="HATPase_RsbW-like"/>
    <property type="match status" value="1"/>
</dbReference>
<keyword evidence="3" id="KW-0808">Transferase</keyword>
<name>A0A562LI88_9GAMM</name>
<proteinExistence type="predicted"/>
<evidence type="ECO:0000256" key="1">
    <source>
        <dbReference type="ARBA" id="ARBA00022527"/>
    </source>
</evidence>
<dbReference type="AlphaFoldDB" id="A0A562LI88"/>
<feature type="domain" description="Histidine kinase/HSP90-like ATPase" evidence="2">
    <location>
        <begin position="23"/>
        <end position="144"/>
    </location>
</feature>
<dbReference type="SUPFAM" id="SSF55874">
    <property type="entry name" value="ATPase domain of HSP90 chaperone/DNA topoisomerase II/histidine kinase"/>
    <property type="match status" value="1"/>
</dbReference>
<dbReference type="Proteomes" id="UP000316471">
    <property type="component" value="Unassembled WGS sequence"/>
</dbReference>
<keyword evidence="1" id="KW-0723">Serine/threonine-protein kinase</keyword>
<accession>A0A562LI88</accession>
<dbReference type="InterPro" id="IPR050267">
    <property type="entry name" value="Anti-sigma-factor_SerPK"/>
</dbReference>